<dbReference type="InterPro" id="IPR009057">
    <property type="entry name" value="Homeodomain-like_sf"/>
</dbReference>
<evidence type="ECO:0000313" key="8">
    <source>
        <dbReference type="Proteomes" id="UP000799766"/>
    </source>
</evidence>
<dbReference type="GO" id="GO:0008270">
    <property type="term" value="F:zinc ion binding"/>
    <property type="evidence" value="ECO:0007669"/>
    <property type="project" value="InterPro"/>
</dbReference>
<evidence type="ECO:0000313" key="7">
    <source>
        <dbReference type="EMBL" id="KAF2453303.1"/>
    </source>
</evidence>
<dbReference type="SUPFAM" id="SSF57884">
    <property type="entry name" value="Ada DNA repair protein, N-terminal domain (N-Ada 10)"/>
    <property type="match status" value="1"/>
</dbReference>
<keyword evidence="5" id="KW-0804">Transcription</keyword>
<feature type="domain" description="HTH araC/xylS-type" evidence="6">
    <location>
        <begin position="120"/>
        <end position="149"/>
    </location>
</feature>
<dbReference type="GO" id="GO:0043565">
    <property type="term" value="F:sequence-specific DNA binding"/>
    <property type="evidence" value="ECO:0007669"/>
    <property type="project" value="InterPro"/>
</dbReference>
<proteinExistence type="predicted"/>
<evidence type="ECO:0000256" key="4">
    <source>
        <dbReference type="ARBA" id="ARBA00023159"/>
    </source>
</evidence>
<evidence type="ECO:0000259" key="6">
    <source>
        <dbReference type="PROSITE" id="PS01124"/>
    </source>
</evidence>
<dbReference type="InterPro" id="IPR004026">
    <property type="entry name" value="Ada_DNA_repair_Zn-bd"/>
</dbReference>
<keyword evidence="8" id="KW-1185">Reference proteome</keyword>
<dbReference type="PROSITE" id="PS01124">
    <property type="entry name" value="HTH_ARAC_FAMILY_2"/>
    <property type="match status" value="1"/>
</dbReference>
<dbReference type="SUPFAM" id="SSF46689">
    <property type="entry name" value="Homeodomain-like"/>
    <property type="match status" value="1"/>
</dbReference>
<dbReference type="GO" id="GO:0032259">
    <property type="term" value="P:methylation"/>
    <property type="evidence" value="ECO:0007669"/>
    <property type="project" value="UniProtKB-KW"/>
</dbReference>
<dbReference type="InterPro" id="IPR018060">
    <property type="entry name" value="HTH_AraC"/>
</dbReference>
<organism evidence="7 8">
    <name type="scientific">Lineolata rhizophorae</name>
    <dbReference type="NCBI Taxonomy" id="578093"/>
    <lineage>
        <taxon>Eukaryota</taxon>
        <taxon>Fungi</taxon>
        <taxon>Dikarya</taxon>
        <taxon>Ascomycota</taxon>
        <taxon>Pezizomycotina</taxon>
        <taxon>Dothideomycetes</taxon>
        <taxon>Dothideomycetes incertae sedis</taxon>
        <taxon>Lineolatales</taxon>
        <taxon>Lineolataceae</taxon>
        <taxon>Lineolata</taxon>
    </lineage>
</organism>
<reference evidence="7" key="1">
    <citation type="journal article" date="2020" name="Stud. Mycol.">
        <title>101 Dothideomycetes genomes: a test case for predicting lifestyles and emergence of pathogens.</title>
        <authorList>
            <person name="Haridas S."/>
            <person name="Albert R."/>
            <person name="Binder M."/>
            <person name="Bloem J."/>
            <person name="Labutti K."/>
            <person name="Salamov A."/>
            <person name="Andreopoulos B."/>
            <person name="Baker S."/>
            <person name="Barry K."/>
            <person name="Bills G."/>
            <person name="Bluhm B."/>
            <person name="Cannon C."/>
            <person name="Castanera R."/>
            <person name="Culley D."/>
            <person name="Daum C."/>
            <person name="Ezra D."/>
            <person name="Gonzalez J."/>
            <person name="Henrissat B."/>
            <person name="Kuo A."/>
            <person name="Liang C."/>
            <person name="Lipzen A."/>
            <person name="Lutzoni F."/>
            <person name="Magnuson J."/>
            <person name="Mondo S."/>
            <person name="Nolan M."/>
            <person name="Ohm R."/>
            <person name="Pangilinan J."/>
            <person name="Park H.-J."/>
            <person name="Ramirez L."/>
            <person name="Alfaro M."/>
            <person name="Sun H."/>
            <person name="Tritt A."/>
            <person name="Yoshinaga Y."/>
            <person name="Zwiers L.-H."/>
            <person name="Turgeon B."/>
            <person name="Goodwin S."/>
            <person name="Spatafora J."/>
            <person name="Crous P."/>
            <person name="Grigoriev I."/>
        </authorList>
    </citation>
    <scope>NUCLEOTIDE SEQUENCE</scope>
    <source>
        <strain evidence="7">ATCC 16933</strain>
    </source>
</reference>
<dbReference type="InterPro" id="IPR035451">
    <property type="entry name" value="Ada-like_dom_sf"/>
</dbReference>
<comment type="cofactor">
    <cofactor evidence="1">
        <name>Zn(2+)</name>
        <dbReference type="ChEBI" id="CHEBI:29105"/>
    </cofactor>
</comment>
<dbReference type="GO" id="GO:0008168">
    <property type="term" value="F:methyltransferase activity"/>
    <property type="evidence" value="ECO:0007669"/>
    <property type="project" value="UniProtKB-KW"/>
</dbReference>
<keyword evidence="3" id="KW-0805">Transcription regulation</keyword>
<dbReference type="Gene3D" id="3.40.10.10">
    <property type="entry name" value="DNA Methylphosphotriester Repair Domain"/>
    <property type="match status" value="1"/>
</dbReference>
<dbReference type="GO" id="GO:0006281">
    <property type="term" value="P:DNA repair"/>
    <property type="evidence" value="ECO:0007669"/>
    <property type="project" value="InterPro"/>
</dbReference>
<protein>
    <submittedName>
        <fullName evidence="7">Metal binding domain of Ada-domain-containing protein</fullName>
    </submittedName>
</protein>
<gene>
    <name evidence="7" type="ORF">BDY21DRAFT_382201</name>
</gene>
<keyword evidence="4" id="KW-0010">Activator</keyword>
<dbReference type="Pfam" id="PF02805">
    <property type="entry name" value="Ada_Zn_binding"/>
    <property type="match status" value="1"/>
</dbReference>
<evidence type="ECO:0000256" key="5">
    <source>
        <dbReference type="ARBA" id="ARBA00023163"/>
    </source>
</evidence>
<dbReference type="Pfam" id="PF00165">
    <property type="entry name" value="HTH_AraC"/>
    <property type="match status" value="1"/>
</dbReference>
<dbReference type="EMBL" id="MU001698">
    <property type="protein sequence ID" value="KAF2453303.1"/>
    <property type="molecule type" value="Genomic_DNA"/>
</dbReference>
<dbReference type="Proteomes" id="UP000799766">
    <property type="component" value="Unassembled WGS sequence"/>
</dbReference>
<keyword evidence="2" id="KW-0489">Methyltransferase</keyword>
<dbReference type="AlphaFoldDB" id="A0A6A6NPS7"/>
<dbReference type="GO" id="GO:0003700">
    <property type="term" value="F:DNA-binding transcription factor activity"/>
    <property type="evidence" value="ECO:0007669"/>
    <property type="project" value="InterPro"/>
</dbReference>
<evidence type="ECO:0000256" key="2">
    <source>
        <dbReference type="ARBA" id="ARBA00022603"/>
    </source>
</evidence>
<dbReference type="Gene3D" id="1.10.10.60">
    <property type="entry name" value="Homeodomain-like"/>
    <property type="match status" value="1"/>
</dbReference>
<name>A0A6A6NPS7_9PEZI</name>
<evidence type="ECO:0000256" key="1">
    <source>
        <dbReference type="ARBA" id="ARBA00001947"/>
    </source>
</evidence>
<evidence type="ECO:0000256" key="3">
    <source>
        <dbReference type="ARBA" id="ARBA00023015"/>
    </source>
</evidence>
<accession>A0A6A6NPS7</accession>
<dbReference type="OrthoDB" id="2447880at2759"/>
<sequence length="212" mass="23200">MTFHPPTSHTNDAFITDSNRWRALVQRNRAASSSFVYAVRSTNIYCRPTCPSRLARRANIVFYDTAADAEAAGFRACKRCKPGGAADEDPALDQGALVRRACEIVREEAERGETLGCAALAKKVGLSVRYFHGLFKRELGVTPQEYARKVAREVIIQRAGDGGDKEAVAGTEALQHTLPESLDINAPLLGSFDPFQVTAAHGRVQRSIRVIL</sequence>
<keyword evidence="2" id="KW-0808">Transferase</keyword>